<accession>A0AAV7NHH1</accession>
<name>A0AAV7NHH1_PLEWA</name>
<evidence type="ECO:0000313" key="2">
    <source>
        <dbReference type="Proteomes" id="UP001066276"/>
    </source>
</evidence>
<dbReference type="EMBL" id="JANPWB010000012">
    <property type="protein sequence ID" value="KAJ1115506.1"/>
    <property type="molecule type" value="Genomic_DNA"/>
</dbReference>
<keyword evidence="2" id="KW-1185">Reference proteome</keyword>
<organism evidence="1 2">
    <name type="scientific">Pleurodeles waltl</name>
    <name type="common">Iberian ribbed newt</name>
    <dbReference type="NCBI Taxonomy" id="8319"/>
    <lineage>
        <taxon>Eukaryota</taxon>
        <taxon>Metazoa</taxon>
        <taxon>Chordata</taxon>
        <taxon>Craniata</taxon>
        <taxon>Vertebrata</taxon>
        <taxon>Euteleostomi</taxon>
        <taxon>Amphibia</taxon>
        <taxon>Batrachia</taxon>
        <taxon>Caudata</taxon>
        <taxon>Salamandroidea</taxon>
        <taxon>Salamandridae</taxon>
        <taxon>Pleurodelinae</taxon>
        <taxon>Pleurodeles</taxon>
    </lineage>
</organism>
<reference evidence="1" key="1">
    <citation type="journal article" date="2022" name="bioRxiv">
        <title>Sequencing and chromosome-scale assembly of the giantPleurodeles waltlgenome.</title>
        <authorList>
            <person name="Brown T."/>
            <person name="Elewa A."/>
            <person name="Iarovenko S."/>
            <person name="Subramanian E."/>
            <person name="Araus A.J."/>
            <person name="Petzold A."/>
            <person name="Susuki M."/>
            <person name="Suzuki K.-i.T."/>
            <person name="Hayashi T."/>
            <person name="Toyoda A."/>
            <person name="Oliveira C."/>
            <person name="Osipova E."/>
            <person name="Leigh N.D."/>
            <person name="Simon A."/>
            <person name="Yun M.H."/>
        </authorList>
    </citation>
    <scope>NUCLEOTIDE SEQUENCE</scope>
    <source>
        <strain evidence="1">20211129_DDA</strain>
        <tissue evidence="1">Liver</tissue>
    </source>
</reference>
<sequence>MERSEVPRRRHDWERNSANGACQGWGLYFLRRHSKSAIYSVVTTGCIRACNALHACEMSSSVTSFPSHVLRFFPTVPTVSEALDRHSRPALQERGTAHNPCSYRRCSGALLKQFLFRRQ</sequence>
<proteinExistence type="predicted"/>
<gene>
    <name evidence="1" type="ORF">NDU88_003730</name>
</gene>
<dbReference type="AlphaFoldDB" id="A0AAV7NHH1"/>
<dbReference type="Proteomes" id="UP001066276">
    <property type="component" value="Chromosome 8"/>
</dbReference>
<protein>
    <submittedName>
        <fullName evidence="1">Uncharacterized protein</fullName>
    </submittedName>
</protein>
<comment type="caution">
    <text evidence="1">The sequence shown here is derived from an EMBL/GenBank/DDBJ whole genome shotgun (WGS) entry which is preliminary data.</text>
</comment>
<evidence type="ECO:0000313" key="1">
    <source>
        <dbReference type="EMBL" id="KAJ1115506.1"/>
    </source>
</evidence>